<dbReference type="AlphaFoldDB" id="A0A8D5G761"/>
<feature type="DNA-binding region" description="H-T-H motif" evidence="4">
    <location>
        <begin position="37"/>
        <end position="56"/>
    </location>
</feature>
<evidence type="ECO:0000256" key="3">
    <source>
        <dbReference type="ARBA" id="ARBA00023163"/>
    </source>
</evidence>
<dbReference type="InterPro" id="IPR001647">
    <property type="entry name" value="HTH_TetR"/>
</dbReference>
<dbReference type="RefSeq" id="WP_221765014.1">
    <property type="nucleotide sequence ID" value="NZ_AP024110.1"/>
</dbReference>
<evidence type="ECO:0000313" key="7">
    <source>
        <dbReference type="Proteomes" id="UP000826722"/>
    </source>
</evidence>
<dbReference type="PANTHER" id="PTHR47506:SF1">
    <property type="entry name" value="HTH-TYPE TRANSCRIPTIONAL REGULATOR YJDC"/>
    <property type="match status" value="1"/>
</dbReference>
<accession>A0A8D5G761</accession>
<dbReference type="InterPro" id="IPR036271">
    <property type="entry name" value="Tet_transcr_reg_TetR-rel_C_sf"/>
</dbReference>
<dbReference type="Gene3D" id="1.10.357.10">
    <property type="entry name" value="Tetracycline Repressor, domain 2"/>
    <property type="match status" value="1"/>
</dbReference>
<dbReference type="Gene3D" id="1.10.10.60">
    <property type="entry name" value="Homeodomain-like"/>
    <property type="match status" value="1"/>
</dbReference>
<feature type="domain" description="HTH tetR-type" evidence="5">
    <location>
        <begin position="14"/>
        <end position="74"/>
    </location>
</feature>
<dbReference type="SUPFAM" id="SSF48498">
    <property type="entry name" value="Tetracyclin repressor-like, C-terminal domain"/>
    <property type="match status" value="1"/>
</dbReference>
<name>A0A8D5G761_9PROT</name>
<dbReference type="GO" id="GO:0003677">
    <property type="term" value="F:DNA binding"/>
    <property type="evidence" value="ECO:0007669"/>
    <property type="project" value="UniProtKB-UniRule"/>
</dbReference>
<dbReference type="EMBL" id="AP024110">
    <property type="protein sequence ID" value="BCM24486.1"/>
    <property type="molecule type" value="Genomic_DNA"/>
</dbReference>
<dbReference type="PROSITE" id="PS50977">
    <property type="entry name" value="HTH_TETR_2"/>
    <property type="match status" value="1"/>
</dbReference>
<evidence type="ECO:0000259" key="5">
    <source>
        <dbReference type="PROSITE" id="PS50977"/>
    </source>
</evidence>
<keyword evidence="2 4" id="KW-0238">DNA-binding</keyword>
<evidence type="ECO:0000256" key="4">
    <source>
        <dbReference type="PROSITE-ProRule" id="PRU00335"/>
    </source>
</evidence>
<organism evidence="6 7">
    <name type="scientific">Methyloradius palustris</name>
    <dbReference type="NCBI Taxonomy" id="2778876"/>
    <lineage>
        <taxon>Bacteria</taxon>
        <taxon>Pseudomonadati</taxon>
        <taxon>Pseudomonadota</taxon>
        <taxon>Betaproteobacteria</taxon>
        <taxon>Nitrosomonadales</taxon>
        <taxon>Methylophilaceae</taxon>
        <taxon>Methyloradius</taxon>
    </lineage>
</organism>
<dbReference type="Proteomes" id="UP000826722">
    <property type="component" value="Chromosome"/>
</dbReference>
<sequence>MIQKHIKPGGRPRSFDERDALEKATQVFWLKGYDGVTIDDLVAGMGVGRPSLYSIFGNKQTLFLRVLKAYMEKKGALAAKALLSPQSLRDSLAGFLRFAVESATEEGSAPGCLALCIAPVVNDPKVREILLNAATGAAAQVELRFRDGISAGEIPSDFPVAVRASQILDFARGLTMRAQLGIPRKTLLRDAEEAVDLVLLPRRGNAVPEGGV</sequence>
<evidence type="ECO:0000256" key="1">
    <source>
        <dbReference type="ARBA" id="ARBA00023015"/>
    </source>
</evidence>
<proteinExistence type="predicted"/>
<evidence type="ECO:0000256" key="2">
    <source>
        <dbReference type="ARBA" id="ARBA00023125"/>
    </source>
</evidence>
<dbReference type="KEGG" id="mpau:ZMTM_07450"/>
<dbReference type="InterPro" id="IPR009057">
    <property type="entry name" value="Homeodomain-like_sf"/>
</dbReference>
<reference evidence="6" key="1">
    <citation type="journal article" date="2021" name="Arch. Microbiol.">
        <title>Methyloradius palustris gen. nov., sp. nov., a methanol-oxidizing bacterium isolated from snow.</title>
        <authorList>
            <person name="Miyadera T."/>
            <person name="Kojima H."/>
            <person name="Fukui M."/>
        </authorList>
    </citation>
    <scope>NUCLEOTIDE SEQUENCE</scope>
    <source>
        <strain evidence="6">Zm11</strain>
    </source>
</reference>
<dbReference type="SUPFAM" id="SSF46689">
    <property type="entry name" value="Homeodomain-like"/>
    <property type="match status" value="1"/>
</dbReference>
<dbReference type="Pfam" id="PF00440">
    <property type="entry name" value="TetR_N"/>
    <property type="match status" value="1"/>
</dbReference>
<keyword evidence="3" id="KW-0804">Transcription</keyword>
<protein>
    <submittedName>
        <fullName evidence="6">TetR family transcriptional regulator</fullName>
    </submittedName>
</protein>
<keyword evidence="7" id="KW-1185">Reference proteome</keyword>
<keyword evidence="1" id="KW-0805">Transcription regulation</keyword>
<evidence type="ECO:0000313" key="6">
    <source>
        <dbReference type="EMBL" id="BCM24486.1"/>
    </source>
</evidence>
<dbReference type="PANTHER" id="PTHR47506">
    <property type="entry name" value="TRANSCRIPTIONAL REGULATORY PROTEIN"/>
    <property type="match status" value="1"/>
</dbReference>
<gene>
    <name evidence="6" type="ORF">ZMTM_07450</name>
</gene>